<organism evidence="1 2">
    <name type="scientific">Hesseltinella vesiculosa</name>
    <dbReference type="NCBI Taxonomy" id="101127"/>
    <lineage>
        <taxon>Eukaryota</taxon>
        <taxon>Fungi</taxon>
        <taxon>Fungi incertae sedis</taxon>
        <taxon>Mucoromycota</taxon>
        <taxon>Mucoromycotina</taxon>
        <taxon>Mucoromycetes</taxon>
        <taxon>Mucorales</taxon>
        <taxon>Cunninghamellaceae</taxon>
        <taxon>Hesseltinella</taxon>
    </lineage>
</organism>
<feature type="non-terminal residue" evidence="1">
    <location>
        <position position="1"/>
    </location>
</feature>
<dbReference type="EMBL" id="MCGT01000020">
    <property type="protein sequence ID" value="ORX51693.1"/>
    <property type="molecule type" value="Genomic_DNA"/>
</dbReference>
<comment type="caution">
    <text evidence="1">The sequence shown here is derived from an EMBL/GenBank/DDBJ whole genome shotgun (WGS) entry which is preliminary data.</text>
</comment>
<evidence type="ECO:0000313" key="1">
    <source>
        <dbReference type="EMBL" id="ORX51693.1"/>
    </source>
</evidence>
<keyword evidence="2" id="KW-1185">Reference proteome</keyword>
<dbReference type="AlphaFoldDB" id="A0A1X2GE76"/>
<proteinExistence type="predicted"/>
<evidence type="ECO:0000313" key="2">
    <source>
        <dbReference type="Proteomes" id="UP000242146"/>
    </source>
</evidence>
<accession>A0A1X2GE76</accession>
<protein>
    <submittedName>
        <fullName evidence="1">Uncharacterized protein</fullName>
    </submittedName>
</protein>
<reference evidence="1 2" key="1">
    <citation type="submission" date="2016-07" db="EMBL/GenBank/DDBJ databases">
        <title>Pervasive Adenine N6-methylation of Active Genes in Fungi.</title>
        <authorList>
            <consortium name="DOE Joint Genome Institute"/>
            <person name="Mondo S.J."/>
            <person name="Dannebaum R.O."/>
            <person name="Kuo R.C."/>
            <person name="Labutti K."/>
            <person name="Haridas S."/>
            <person name="Kuo A."/>
            <person name="Salamov A."/>
            <person name="Ahrendt S.R."/>
            <person name="Lipzen A."/>
            <person name="Sullivan W."/>
            <person name="Andreopoulos W.B."/>
            <person name="Clum A."/>
            <person name="Lindquist E."/>
            <person name="Daum C."/>
            <person name="Ramamoorthy G.K."/>
            <person name="Gryganskyi A."/>
            <person name="Culley D."/>
            <person name="Magnuson J.K."/>
            <person name="James T.Y."/>
            <person name="O'Malley M.A."/>
            <person name="Stajich J.E."/>
            <person name="Spatafora J.W."/>
            <person name="Visel A."/>
            <person name="Grigoriev I.V."/>
        </authorList>
    </citation>
    <scope>NUCLEOTIDE SEQUENCE [LARGE SCALE GENOMIC DNA]</scope>
    <source>
        <strain evidence="1 2">NRRL 3301</strain>
    </source>
</reference>
<dbReference type="Proteomes" id="UP000242146">
    <property type="component" value="Unassembled WGS sequence"/>
</dbReference>
<gene>
    <name evidence="1" type="ORF">DM01DRAFT_1337193</name>
</gene>
<name>A0A1X2GE76_9FUNG</name>
<sequence length="54" mass="6265">QVPNLFPFSQSRKAQVLKTCRVKKSIGYVSVDFLSSPLGIHFPRRHIYPETYDI</sequence>